<name>L8BAQ3_RUBGE</name>
<feature type="domain" description="O-antigen ligase-related" evidence="6">
    <location>
        <begin position="200"/>
        <end position="337"/>
    </location>
</feature>
<dbReference type="NCBIfam" id="TIGR03097">
    <property type="entry name" value="PEP_O_lig_1"/>
    <property type="match status" value="1"/>
</dbReference>
<feature type="transmembrane region" description="Helical" evidence="5">
    <location>
        <begin position="236"/>
        <end position="253"/>
    </location>
</feature>
<evidence type="ECO:0008006" key="9">
    <source>
        <dbReference type="Google" id="ProtNLM"/>
    </source>
</evidence>
<evidence type="ECO:0000259" key="7">
    <source>
        <dbReference type="Pfam" id="PF19358"/>
    </source>
</evidence>
<evidence type="ECO:0000259" key="6">
    <source>
        <dbReference type="Pfam" id="PF04932"/>
    </source>
</evidence>
<dbReference type="InterPro" id="IPR007016">
    <property type="entry name" value="O-antigen_ligase-rel_domated"/>
</dbReference>
<proteinExistence type="predicted"/>
<feature type="transmembrane region" description="Helical" evidence="5">
    <location>
        <begin position="106"/>
        <end position="121"/>
    </location>
</feature>
<dbReference type="InterPro" id="IPR017528">
    <property type="entry name" value="CHP03097O-antigen_lig-rel"/>
</dbReference>
<keyword evidence="4 5" id="KW-0472">Membrane</keyword>
<feature type="domain" description="DUF5935" evidence="7">
    <location>
        <begin position="1"/>
        <end position="186"/>
    </location>
</feature>
<evidence type="ECO:0000256" key="3">
    <source>
        <dbReference type="ARBA" id="ARBA00022989"/>
    </source>
</evidence>
<dbReference type="AlphaFoldDB" id="L8BAQ3"/>
<protein>
    <recommendedName>
        <fullName evidence="9">O-glycosylation ligase, exosortase A system-associated</fullName>
    </recommendedName>
</protein>
<dbReference type="InterPro" id="IPR051533">
    <property type="entry name" value="WaaL-like"/>
</dbReference>
<accession>L8BAQ3</accession>
<reference evidence="8" key="2">
    <citation type="submission" date="2013-02" db="EMBL/GenBank/DDBJ databases">
        <title>EmbRS an orphan two-component system to save Rubrivivax gelatinosus from drowning.</title>
        <authorList>
            <person name="Steunou A."/>
            <person name="Liotenberg S."/>
            <person name="Soler M."/>
            <person name="Briandet R."/>
            <person name="Barbe V."/>
            <person name="Astier C."/>
            <person name="Ouchane S."/>
        </authorList>
    </citation>
    <scope>NUCLEOTIDE SEQUENCE</scope>
    <source>
        <strain evidence="8">S1</strain>
    </source>
</reference>
<gene>
    <name evidence="8" type="ORF">RGS1_10411</name>
</gene>
<dbReference type="Pfam" id="PF04932">
    <property type="entry name" value="Wzy_C"/>
    <property type="match status" value="1"/>
</dbReference>
<feature type="transmembrane region" description="Helical" evidence="5">
    <location>
        <begin position="76"/>
        <end position="94"/>
    </location>
</feature>
<feature type="transmembrane region" description="Helical" evidence="5">
    <location>
        <begin position="170"/>
        <end position="186"/>
    </location>
</feature>
<dbReference type="Pfam" id="PF19358">
    <property type="entry name" value="DUF5935"/>
    <property type="match status" value="1"/>
</dbReference>
<feature type="transmembrane region" description="Helical" evidence="5">
    <location>
        <begin position="43"/>
        <end position="64"/>
    </location>
</feature>
<evidence type="ECO:0000256" key="4">
    <source>
        <dbReference type="ARBA" id="ARBA00023136"/>
    </source>
</evidence>
<sequence>MRDLLVALIVFGALPFVFKRPFIGILLMAGLGYMNPHRLCYGFMLTMPVVYIVAIVTLIGMLLSKEAKRMIWSREIVLLVFFIVWMGVTTSQALYPDAALEQYKKVLKIQVLTFMTLLLLTSRERIHLLVWAIVVSIGFYGVKGGIFTIIKGGVHRVQGPPGTFIEGNNELALAMVMTIPLMRYLHLTEKNEVIRGFLAAAMLLTAVAAVGTQSRGALVALLATGGIFWLKSRNKFVTAVLVVVIAMMALAIMPPEWFERMDTIKTYDEDASALGRINAWWTAYNLANARFFGGGFETWGAEVFGRFAPDPTNVRDVHSIFFEVLGEHGWLGLGIFLTMIALTWLKCGSVIRTAKRQPDGLWARDLAAMIQVSLVAYAAAGAFLGLAYFDYLYHLVAIVVVLHTMYPGRAATAAAPRPAAGAAPRLTIGTAIARLRGE</sequence>
<evidence type="ECO:0000256" key="5">
    <source>
        <dbReference type="SAM" id="Phobius"/>
    </source>
</evidence>
<feature type="transmembrane region" description="Helical" evidence="5">
    <location>
        <begin position="128"/>
        <end position="150"/>
    </location>
</feature>
<dbReference type="GO" id="GO:0016020">
    <property type="term" value="C:membrane"/>
    <property type="evidence" value="ECO:0007669"/>
    <property type="project" value="UniProtKB-SubCell"/>
</dbReference>
<keyword evidence="3 5" id="KW-1133">Transmembrane helix</keyword>
<evidence type="ECO:0000256" key="1">
    <source>
        <dbReference type="ARBA" id="ARBA00004141"/>
    </source>
</evidence>
<dbReference type="InterPro" id="IPR045979">
    <property type="entry name" value="DUF5935"/>
</dbReference>
<reference evidence="8" key="1">
    <citation type="submission" date="2012-02" db="EMBL/GenBank/DDBJ databases">
        <authorList>
            <person name="Genoscope - CEA"/>
        </authorList>
    </citation>
    <scope>NUCLEOTIDE SEQUENCE</scope>
    <source>
        <strain evidence="8">S1</strain>
    </source>
</reference>
<feature type="transmembrane region" description="Helical" evidence="5">
    <location>
        <begin position="366"/>
        <end position="385"/>
    </location>
</feature>
<dbReference type="PANTHER" id="PTHR37422">
    <property type="entry name" value="TEICHURONIC ACID BIOSYNTHESIS PROTEIN TUAE"/>
    <property type="match status" value="1"/>
</dbReference>
<feature type="transmembrane region" description="Helical" evidence="5">
    <location>
        <begin position="193"/>
        <end position="210"/>
    </location>
</feature>
<feature type="transmembrane region" description="Helical" evidence="5">
    <location>
        <begin position="328"/>
        <end position="345"/>
    </location>
</feature>
<evidence type="ECO:0000313" key="8">
    <source>
        <dbReference type="EMBL" id="CCF78706.1"/>
    </source>
</evidence>
<evidence type="ECO:0000256" key="2">
    <source>
        <dbReference type="ARBA" id="ARBA00022692"/>
    </source>
</evidence>
<keyword evidence="2 5" id="KW-0812">Transmembrane</keyword>
<dbReference type="PANTHER" id="PTHR37422:SF13">
    <property type="entry name" value="LIPOPOLYSACCHARIDE BIOSYNTHESIS PROTEIN PA4999-RELATED"/>
    <property type="match status" value="1"/>
</dbReference>
<dbReference type="EMBL" id="FO082879">
    <property type="protein sequence ID" value="CCF78706.1"/>
    <property type="molecule type" value="Genomic_DNA"/>
</dbReference>
<organism evidence="8">
    <name type="scientific">Rubrivivax gelatinosus S1</name>
    <dbReference type="NCBI Taxonomy" id="1138313"/>
    <lineage>
        <taxon>Bacteria</taxon>
        <taxon>Pseudomonadati</taxon>
        <taxon>Pseudomonadota</taxon>
        <taxon>Betaproteobacteria</taxon>
        <taxon>Burkholderiales</taxon>
        <taxon>Sphaerotilaceae</taxon>
        <taxon>Rubrivivax</taxon>
    </lineage>
</organism>
<comment type="subcellular location">
    <subcellularLocation>
        <location evidence="1">Membrane</location>
        <topology evidence="1">Multi-pass membrane protein</topology>
    </subcellularLocation>
</comment>